<feature type="region of interest" description="Disordered" evidence="10">
    <location>
        <begin position="66"/>
        <end position="92"/>
    </location>
</feature>
<dbReference type="SUPFAM" id="SSF51735">
    <property type="entry name" value="NAD(P)-binding Rossmann-fold domains"/>
    <property type="match status" value="2"/>
</dbReference>
<evidence type="ECO:0000256" key="8">
    <source>
        <dbReference type="ARBA" id="ARBA00023315"/>
    </source>
</evidence>
<dbReference type="SMART" id="SM00823">
    <property type="entry name" value="PKS_PP"/>
    <property type="match status" value="2"/>
</dbReference>
<feature type="region of interest" description="Disordered" evidence="10">
    <location>
        <begin position="2918"/>
        <end position="2948"/>
    </location>
</feature>
<dbReference type="Gene3D" id="3.40.50.1820">
    <property type="entry name" value="alpha/beta hydrolase"/>
    <property type="match status" value="1"/>
</dbReference>
<dbReference type="PROSITE" id="PS00012">
    <property type="entry name" value="PHOSPHOPANTETHEINE"/>
    <property type="match status" value="2"/>
</dbReference>
<dbReference type="InterPro" id="IPR049552">
    <property type="entry name" value="PKS_DH_N"/>
</dbReference>
<evidence type="ECO:0000313" key="15">
    <source>
        <dbReference type="Proteomes" id="UP001180754"/>
    </source>
</evidence>
<evidence type="ECO:0000256" key="9">
    <source>
        <dbReference type="PROSITE-ProRule" id="PRU01363"/>
    </source>
</evidence>
<feature type="region of interest" description="C-terminal hotdog fold" evidence="9">
    <location>
        <begin position="1086"/>
        <end position="1229"/>
    </location>
</feature>
<dbReference type="SMART" id="SM01294">
    <property type="entry name" value="PKS_PP_betabranch"/>
    <property type="match status" value="2"/>
</dbReference>
<dbReference type="SMART" id="SM00822">
    <property type="entry name" value="PKS_KR"/>
    <property type="match status" value="1"/>
</dbReference>
<dbReference type="PROSITE" id="PS00606">
    <property type="entry name" value="KS3_1"/>
    <property type="match status" value="2"/>
</dbReference>
<feature type="region of interest" description="Disordered" evidence="10">
    <location>
        <begin position="2485"/>
        <end position="2508"/>
    </location>
</feature>
<dbReference type="InterPro" id="IPR016035">
    <property type="entry name" value="Acyl_Trfase/lysoPLipase"/>
</dbReference>
<feature type="compositionally biased region" description="Low complexity" evidence="10">
    <location>
        <begin position="2222"/>
        <end position="2231"/>
    </location>
</feature>
<dbReference type="InterPro" id="IPR020802">
    <property type="entry name" value="TesA-like"/>
</dbReference>
<feature type="domain" description="Carrier" evidence="11">
    <location>
        <begin position="2961"/>
        <end position="3036"/>
    </location>
</feature>
<feature type="region of interest" description="Disordered" evidence="10">
    <location>
        <begin position="1029"/>
        <end position="1048"/>
    </location>
</feature>
<dbReference type="PROSITE" id="PS50075">
    <property type="entry name" value="CARRIER"/>
    <property type="match status" value="2"/>
</dbReference>
<dbReference type="Pfam" id="PF08659">
    <property type="entry name" value="KR"/>
    <property type="match status" value="1"/>
</dbReference>
<feature type="domain" description="Ketosynthase family 3 (KS3)" evidence="12">
    <location>
        <begin position="33"/>
        <end position="454"/>
    </location>
</feature>
<dbReference type="InterPro" id="IPR057326">
    <property type="entry name" value="KR_dom"/>
</dbReference>
<keyword evidence="3" id="KW-0596">Phosphopantetheine</keyword>
<feature type="domain" description="Ketosynthase family 3 (KS3)" evidence="12">
    <location>
        <begin position="1789"/>
        <end position="2215"/>
    </location>
</feature>
<dbReference type="Gene3D" id="3.40.47.10">
    <property type="match status" value="2"/>
</dbReference>
<evidence type="ECO:0000256" key="5">
    <source>
        <dbReference type="ARBA" id="ARBA00022679"/>
    </source>
</evidence>
<dbReference type="InterPro" id="IPR014030">
    <property type="entry name" value="Ketoacyl_synth_N"/>
</dbReference>
<dbReference type="InterPro" id="IPR001227">
    <property type="entry name" value="Ac_transferase_dom_sf"/>
</dbReference>
<dbReference type="InterPro" id="IPR009081">
    <property type="entry name" value="PP-bd_ACP"/>
</dbReference>
<dbReference type="PROSITE" id="PS52019">
    <property type="entry name" value="PKS_MFAS_DH"/>
    <property type="match status" value="2"/>
</dbReference>
<evidence type="ECO:0000256" key="10">
    <source>
        <dbReference type="SAM" id="MobiDB-lite"/>
    </source>
</evidence>
<dbReference type="InterPro" id="IPR001031">
    <property type="entry name" value="Thioesterase"/>
</dbReference>
<feature type="active site" description="Proton donor; for dehydratase activity" evidence="9">
    <location>
        <position position="2837"/>
    </location>
</feature>
<keyword evidence="4" id="KW-0597">Phosphoprotein</keyword>
<comment type="pathway">
    <text evidence="2">Antibiotic biosynthesis.</text>
</comment>
<evidence type="ECO:0000313" key="14">
    <source>
        <dbReference type="EMBL" id="MDT0542802.1"/>
    </source>
</evidence>
<dbReference type="PANTHER" id="PTHR43775:SF51">
    <property type="entry name" value="INACTIVE PHENOLPHTHIOCEROL SYNTHESIS POLYKETIDE SYNTHASE TYPE I PKS1-RELATED"/>
    <property type="match status" value="1"/>
</dbReference>
<dbReference type="Pfam" id="PF14765">
    <property type="entry name" value="PS-DH"/>
    <property type="match status" value="2"/>
</dbReference>
<feature type="region of interest" description="N-terminal hotdog fold" evidence="9">
    <location>
        <begin position="2627"/>
        <end position="2754"/>
    </location>
</feature>
<dbReference type="InterPro" id="IPR016036">
    <property type="entry name" value="Malonyl_transacylase_ACP-bd"/>
</dbReference>
<comment type="caution">
    <text evidence="14">The sequence shown here is derived from an EMBL/GenBank/DDBJ whole genome shotgun (WGS) entry which is preliminary data.</text>
</comment>
<dbReference type="InterPro" id="IPR013968">
    <property type="entry name" value="PKS_KR"/>
</dbReference>
<dbReference type="SUPFAM" id="SSF55048">
    <property type="entry name" value="Probable ACP-binding domain of malonyl-CoA ACP transacylase"/>
    <property type="match status" value="1"/>
</dbReference>
<dbReference type="InterPro" id="IPR042104">
    <property type="entry name" value="PKS_dehydratase_sf"/>
</dbReference>
<feature type="compositionally biased region" description="Basic and acidic residues" evidence="10">
    <location>
        <begin position="2939"/>
        <end position="2948"/>
    </location>
</feature>
<dbReference type="SUPFAM" id="SSF47336">
    <property type="entry name" value="ACP-like"/>
    <property type="match status" value="2"/>
</dbReference>
<dbReference type="PROSITE" id="PS52004">
    <property type="entry name" value="KS3_2"/>
    <property type="match status" value="2"/>
</dbReference>
<dbReference type="InterPro" id="IPR014031">
    <property type="entry name" value="Ketoacyl_synth_C"/>
</dbReference>
<dbReference type="SUPFAM" id="SSF53474">
    <property type="entry name" value="alpha/beta-Hydrolases"/>
    <property type="match status" value="1"/>
</dbReference>
<reference evidence="14" key="1">
    <citation type="submission" date="2024-05" db="EMBL/GenBank/DDBJ databases">
        <title>30 novel species of actinomycetes from the DSMZ collection.</title>
        <authorList>
            <person name="Nouioui I."/>
        </authorList>
    </citation>
    <scope>NUCLEOTIDE SEQUENCE</scope>
    <source>
        <strain evidence="14">DSM 41529</strain>
    </source>
</reference>
<dbReference type="InterPro" id="IPR018201">
    <property type="entry name" value="Ketoacyl_synth_AS"/>
</dbReference>
<dbReference type="Pfam" id="PF00975">
    <property type="entry name" value="Thioesterase"/>
    <property type="match status" value="1"/>
</dbReference>
<dbReference type="InterPro" id="IPR020806">
    <property type="entry name" value="PKS_PP-bd"/>
</dbReference>
<dbReference type="InterPro" id="IPR036291">
    <property type="entry name" value="NAD(P)-bd_dom_sf"/>
</dbReference>
<dbReference type="SUPFAM" id="SSF52151">
    <property type="entry name" value="FabD/lysophospholipase-like"/>
    <property type="match status" value="2"/>
</dbReference>
<dbReference type="Pfam" id="PF21089">
    <property type="entry name" value="PKS_DH_N"/>
    <property type="match status" value="2"/>
</dbReference>
<keyword evidence="5" id="KW-0808">Transferase</keyword>
<protein>
    <submittedName>
        <fullName evidence="14">SDR family NAD(P)-dependent oxidoreductase</fullName>
    </submittedName>
</protein>
<evidence type="ECO:0000256" key="4">
    <source>
        <dbReference type="ARBA" id="ARBA00022553"/>
    </source>
</evidence>
<dbReference type="InterPro" id="IPR020841">
    <property type="entry name" value="PKS_Beta-ketoAc_synthase_dom"/>
</dbReference>
<dbReference type="InterPro" id="IPR020807">
    <property type="entry name" value="PKS_DH"/>
</dbReference>
<feature type="domain" description="Carrier" evidence="11">
    <location>
        <begin position="1696"/>
        <end position="1771"/>
    </location>
</feature>
<dbReference type="SUPFAM" id="SSF53901">
    <property type="entry name" value="Thiolase-like"/>
    <property type="match status" value="2"/>
</dbReference>
<evidence type="ECO:0000256" key="1">
    <source>
        <dbReference type="ARBA" id="ARBA00001957"/>
    </source>
</evidence>
<accession>A0ABU2XAE2</accession>
<dbReference type="Pfam" id="PF00698">
    <property type="entry name" value="Acyl_transf_1"/>
    <property type="match status" value="2"/>
</dbReference>
<dbReference type="Gene3D" id="3.10.129.110">
    <property type="entry name" value="Polyketide synthase dehydratase"/>
    <property type="match status" value="2"/>
</dbReference>
<dbReference type="InterPro" id="IPR032821">
    <property type="entry name" value="PKS_assoc"/>
</dbReference>
<feature type="domain" description="PKS/mFAS DH" evidence="13">
    <location>
        <begin position="938"/>
        <end position="1229"/>
    </location>
</feature>
<dbReference type="InterPro" id="IPR016039">
    <property type="entry name" value="Thiolase-like"/>
</dbReference>
<dbReference type="InterPro" id="IPR029058">
    <property type="entry name" value="AB_hydrolase_fold"/>
</dbReference>
<dbReference type="EMBL" id="JAVRFD010000003">
    <property type="protein sequence ID" value="MDT0542802.1"/>
    <property type="molecule type" value="Genomic_DNA"/>
</dbReference>
<dbReference type="InterPro" id="IPR049551">
    <property type="entry name" value="PKS_DH_C"/>
</dbReference>
<evidence type="ECO:0000256" key="2">
    <source>
        <dbReference type="ARBA" id="ARBA00004792"/>
    </source>
</evidence>
<dbReference type="Gene3D" id="3.40.50.720">
    <property type="entry name" value="NAD(P)-binding Rossmann-like Domain"/>
    <property type="match status" value="1"/>
</dbReference>
<keyword evidence="6" id="KW-0045">Antibiotic biosynthesis</keyword>
<dbReference type="PANTHER" id="PTHR43775">
    <property type="entry name" value="FATTY ACID SYNTHASE"/>
    <property type="match status" value="1"/>
</dbReference>
<feature type="domain" description="PKS/mFAS DH" evidence="13">
    <location>
        <begin position="2627"/>
        <end position="2920"/>
    </location>
</feature>
<dbReference type="Pfam" id="PF02801">
    <property type="entry name" value="Ketoacyl-synt_C"/>
    <property type="match status" value="2"/>
</dbReference>
<keyword evidence="7" id="KW-0511">Multifunctional enzyme</keyword>
<dbReference type="Gene3D" id="3.40.366.10">
    <property type="entry name" value="Malonyl-Coenzyme A Acyl Carrier Protein, domain 2"/>
    <property type="match status" value="2"/>
</dbReference>
<evidence type="ECO:0000259" key="13">
    <source>
        <dbReference type="PROSITE" id="PS52019"/>
    </source>
</evidence>
<evidence type="ECO:0000256" key="3">
    <source>
        <dbReference type="ARBA" id="ARBA00022450"/>
    </source>
</evidence>
<feature type="region of interest" description="C-terminal hotdog fold" evidence="9">
    <location>
        <begin position="2778"/>
        <end position="2920"/>
    </location>
</feature>
<feature type="active site" description="Proton acceptor; for dehydratase activity" evidence="9">
    <location>
        <position position="970"/>
    </location>
</feature>
<comment type="cofactor">
    <cofactor evidence="1">
        <name>pantetheine 4'-phosphate</name>
        <dbReference type="ChEBI" id="CHEBI:47942"/>
    </cofactor>
</comment>
<feature type="active site" description="Proton acceptor; for dehydratase activity" evidence="9">
    <location>
        <position position="2659"/>
    </location>
</feature>
<feature type="active site" description="Proton donor; for dehydratase activity" evidence="9">
    <location>
        <position position="1147"/>
    </location>
</feature>
<dbReference type="Pfam" id="PF00550">
    <property type="entry name" value="PP-binding"/>
    <property type="match status" value="2"/>
</dbReference>
<dbReference type="SMART" id="SM00827">
    <property type="entry name" value="PKS_AT"/>
    <property type="match status" value="2"/>
</dbReference>
<evidence type="ECO:0000259" key="12">
    <source>
        <dbReference type="PROSITE" id="PS52004"/>
    </source>
</evidence>
<dbReference type="SMART" id="SM00825">
    <property type="entry name" value="PKS_KS"/>
    <property type="match status" value="2"/>
</dbReference>
<evidence type="ECO:0000259" key="11">
    <source>
        <dbReference type="PROSITE" id="PS50075"/>
    </source>
</evidence>
<dbReference type="RefSeq" id="WP_311723155.1">
    <property type="nucleotide sequence ID" value="NZ_JAVRFD010000003.1"/>
</dbReference>
<dbReference type="SMART" id="SM00826">
    <property type="entry name" value="PKS_DH"/>
    <property type="match status" value="2"/>
</dbReference>
<dbReference type="CDD" id="cd00833">
    <property type="entry name" value="PKS"/>
    <property type="match status" value="2"/>
</dbReference>
<dbReference type="InterPro" id="IPR036736">
    <property type="entry name" value="ACP-like_sf"/>
</dbReference>
<organism evidence="14 15">
    <name type="scientific">Streptomyces lonegramiae</name>
    <dbReference type="NCBI Taxonomy" id="3075524"/>
    <lineage>
        <taxon>Bacteria</taxon>
        <taxon>Bacillati</taxon>
        <taxon>Actinomycetota</taxon>
        <taxon>Actinomycetes</taxon>
        <taxon>Kitasatosporales</taxon>
        <taxon>Streptomycetaceae</taxon>
        <taxon>Streptomyces</taxon>
    </lineage>
</organism>
<dbReference type="Gene3D" id="3.30.70.3290">
    <property type="match status" value="1"/>
</dbReference>
<gene>
    <name evidence="14" type="ORF">RND15_08730</name>
</gene>
<feature type="region of interest" description="N-terminal hotdog fold" evidence="9">
    <location>
        <begin position="938"/>
        <end position="1068"/>
    </location>
</feature>
<feature type="region of interest" description="Disordered" evidence="10">
    <location>
        <begin position="2217"/>
        <end position="2254"/>
    </location>
</feature>
<proteinExistence type="predicted"/>
<dbReference type="Pfam" id="PF16197">
    <property type="entry name" value="KAsynt_C_assoc"/>
    <property type="match status" value="2"/>
</dbReference>
<name>A0ABU2XAE2_9ACTN</name>
<evidence type="ECO:0000256" key="6">
    <source>
        <dbReference type="ARBA" id="ARBA00023194"/>
    </source>
</evidence>
<keyword evidence="8" id="KW-0012">Acyltransferase</keyword>
<keyword evidence="15" id="KW-1185">Reference proteome</keyword>
<dbReference type="InterPro" id="IPR006162">
    <property type="entry name" value="Ppantetheine_attach_site"/>
</dbReference>
<dbReference type="InterPro" id="IPR049900">
    <property type="entry name" value="PKS_mFAS_DH"/>
</dbReference>
<dbReference type="InterPro" id="IPR015083">
    <property type="entry name" value="NorB/c/GfsB-D-like_docking"/>
</dbReference>
<sequence>MAEKEQVVEYLKRVTADLKRTRQRVRDLEEANREPIAIVGMSCRFPGHSNTPEEFWEFVRDGGDAMGGYPDDRGWRPGGGDGDPDGPPGRGGFIDAATDFDAGFFGISPREALEMDPQQRVLLEASWEALERAGIDPATLQGSRTGVFIGVNGADYPGLLNHAGHESLGYLLTGTASSVVSGRIAFTYGFEGPAVTVDTACSASLVALHLAAQALRSGDCPLALVGGVTVMSTPGVFAEFGKQRGLAADGRCKAFAASADGTAWGEGVGVLLVERLSDARRLGHRVLAVVRGSAVNQDGASNGLTAPNGPSQQRVIRDALAGAGVVASDVDVVEAHGTGTSLGDPIEAQALLATYGRGRSGGGSVLLGSVKSNIGHTQAAAGVAGVIKMVMAMRHGVVPPTLHVDEPTPHVDWSSGAVELATERVAWPETGRPRRAAVSSFGISGTNAHVILEQSPPDTNTGTAPDADTDAPADMRADHGVLPWVLSAKSEAALCGQATRLRDFANAAEPDVAGAAVALATARTAFEHRAVVLAEDAAGFAEVLDTLAGKAATGRHHVRGAVRPGARAAFVFTGQGAQWAGMGREWYDAVPPFAEAFDAVCAVADPQLDMPLADIVFAAPSSPRADLVHRTEYTQIAMFAIEVALFRTLRAWGVTPDAVLGHSIGEIAAAHVAGVLSLSDAATLTVARGRLMQRLPDGGAMLAVDAEEAEVARWLADEPADRVAIAAVNGPSAVVVSGAEDAVRRVADTAEAAGRRTRGLRVSHAFHSPLMEPMLEEFRSVLTRLTWSPPTLRMVSTVTGAQVAAEEVMSPEYWIRNARDSVRFQDAVRALEGQVDVFLEIGPHTALTRPIEDSLRDGAAAVAAVAHRERPLLAGLLRAVGTLWTHGVEVDWRAVLPSAPGRADLPTYAFDRRRFWPRMSSRGSAADVASAGLTGVDHPLLGAVVSVADGDTAVLTGRLSLATHPWLADHAVLGAVLLPGTAFVELALRAGQDLGCGQVRDLTLETPLVLDAAGAAQVQVVVGRADADGQRSVSVHSRPEPADDGAAQGQPEWICHAQAVLAPLHESPNTTDFGALTGRSWPPRDATPVDTGDFYPALARQGYAYGPTFQGLRAAWRRGEDFFAEVVLPDDATEEAEGFGVHPALLDAALHGIGLGVFADDTDGAESTSRLPFAWSGVRLWAGGARTVRVWLRTVGAAAVRVRIADATGAPVLGIDELVLRPVTPAQVRSARSAVAGSLFAHRWEPWEPQAVATGGRPPLWWAEGTPVGELAAAVADGADTVLLDGTIPAAGPGVVPERVRDSVARVLERVREWLAHDGLGSARLVVTVRRGVEVNAGDGIDLAGAAVHGLVRSARSEHPDRFALLDTDTDTDADLPVDLVRAAIAAGETEIAVRGARLFVPRLTRTAAPAADAPLPWSGSRGTVLITGGTGVIGAAVARHLVTAHQVTDLVLAGRSGPTAPGAAELADRLRGLGATVRLAACDVADRDAVAELLASLPELRGVVHAAGVLDDGMVAAQTPERLAAVFRPKVDAAWHLHELTGDLDLDFFVLFSSAAGIFGSPGQANYAAANTFLDALARHRHAAGLPAQSLGWGLWAELSTMTGALSDTDVKRLNRGGLRALSEEEGVALFDAAARLPEPVLVPVHLDLRGRGDAPPLLRGLVAAPRRRAAAAHSAADSGWRDRLRGLSAGERSALLVDLVREHVATVLGHAAPDDIEPGQSFATLGFDSLTAVELRNRLAEDTGVRLPTTLVFDYPSPEALAAFLGSALVGTADEGDRPRATLAVADDPIAIVGMSCRYPGEVRSPEDLWDMVLHGREGIGGFPDDRGWDLDALYDPEGAGANTTYVRESGFLYDAADFDAAFFGVAPHEAVAMDPQHRLLLELSWEAVERAGIDPVRLRGSRTGVFTGLMHHDYVARLQEVPEEIAGYLSNGTAGSVASGRIAYTFGFEGPAVTLDTACSSSLVALDMAVGALRRGACDLALAGGVAVVSTPAAFTEFGKQRGLAADGRCKAFAASADGTAWGEGIGVLLVERLSDARRNGHRVLALVRGSAVNQDGASNGMTAPNGPSQQRVIRDALAGAGVVASDVDVVEAHGTGTPLGDPIEAQALLATYGRGRSGGGSVLLGSVKSNIGHTQAAAGVAGVIKMVMAMRHGVVPPTLHVDEPTPHVDWSSGAVELVTEAVAWPETDQPRRAAVSSFGISGTNAHVILEQAPDDAATETTAEPTAEPTEDTAERPSVVVEPSPAAPPPWVLSARSAAALRGQAERLREFATAPAGAGAPAEEVAAALVESRTVFGHRAVVLATDGAGFAAGLDTLAGQGTEEADVVRGVARHRTKAAFVFPGEASAWAGMTAELLDSSPVFAKAMGECAEALTPHTGWDLLEELRGEPGAPMRHDVAVPVLWAVTVSLAELWRSVGVTPAAVVGRAHGEIAAACVAGVMSLADGAALAAWQGRAPAAEPSEAAPPVIVRSGRVPLYSSATGRPFDPESADADHWHRRPGAPGGSDGFSDAVGLLLRDGVDTFVELSPHPVATDTVAGLAAAAGHDVVVVGSLKREHDDRAALTRSAATLWVHGDGVDWSTLVPRATRPVDLPTYAFQRQRFWLEAPARAGDASGVGLDAADHPLLAGAVIPAEGDTALFTGRLSQAAQPWLADHAVSGTALLPAGVLVDWALYAGHRLDCPELRELTQEAPLILGHDTAAHLQVQVGPVDEDGHRALTVHSRPESPGEGGAADWTCHARAVLAPRPEGPETMEAEDAPEGFEELAGAWPPPGAVAADVAGLYDTLAEQGFTYGPAFQSLRAVWRRGAEVFAEVALAEGTPVGGFRLHPALLDAALHTTGLGGFLALDDAQVTMARAWSGVRLHTATAATAAAVVRIRLSGAGEGAVDVRLADAAGRPVAGVDRLTLRAVPTAEFQPAPGSAATRPARTGRPPRKPGEQRENTLARVREAAPDKRRRLLEDIIRGELAEVLRHGVGVDIDPAVEFLDLGVDSLAGITLRDRLGALLEFELPATTMFEYSTTARLAGHLAELVTAGTAPGRRAADRASSPSSPFDSIEALYRESYALGQTGTAGMDLIQAAARLRPSFTVETAADHVPRAVRLARGDGGRAAVVCVPAITATAGPVQYARLSQLLQGERDVLSLVNPGFAEGELLPDSFETFLESQLAALRSSVADGSYVLLGHSAGGLIAYALAMRAERAGLAPAAVVLIDTFQADSTFSAETLGAMNDGLFAREHILGPDALSGVRLTAMGRYHTLMHECEVAPIERPTLFLGAESPLPHQDSGFDGDDWRPSWPFPHTAATTPGDHFTVMEDNIALTTEAIERWLTEQGL</sequence>
<dbReference type="InterPro" id="IPR050091">
    <property type="entry name" value="PKS_NRPS_Biosynth_Enz"/>
</dbReference>
<dbReference type="Proteomes" id="UP001180754">
    <property type="component" value="Unassembled WGS sequence"/>
</dbReference>
<dbReference type="SMART" id="SM00824">
    <property type="entry name" value="PKS_TE"/>
    <property type="match status" value="1"/>
</dbReference>
<dbReference type="Pfam" id="PF08990">
    <property type="entry name" value="Docking"/>
    <property type="match status" value="1"/>
</dbReference>
<dbReference type="CDD" id="cd08956">
    <property type="entry name" value="KR_3_FAS_SDR_x"/>
    <property type="match status" value="1"/>
</dbReference>
<evidence type="ECO:0000256" key="7">
    <source>
        <dbReference type="ARBA" id="ARBA00023268"/>
    </source>
</evidence>
<dbReference type="Pfam" id="PF00109">
    <property type="entry name" value="ketoacyl-synt"/>
    <property type="match status" value="2"/>
</dbReference>
<dbReference type="Gene3D" id="1.10.1200.10">
    <property type="entry name" value="ACP-like"/>
    <property type="match status" value="2"/>
</dbReference>
<dbReference type="InterPro" id="IPR014043">
    <property type="entry name" value="Acyl_transferase_dom"/>
</dbReference>